<dbReference type="RefSeq" id="WP_377599145.1">
    <property type="nucleotide sequence ID" value="NZ_JBHUME010000002.1"/>
</dbReference>
<dbReference type="SMART" id="SM00450">
    <property type="entry name" value="RHOD"/>
    <property type="match status" value="1"/>
</dbReference>
<accession>A0ABW5P7E9</accession>
<gene>
    <name evidence="3" type="primary">mnmH</name>
    <name evidence="3" type="ORF">ACFSUF_00770</name>
</gene>
<evidence type="ECO:0000256" key="1">
    <source>
        <dbReference type="ARBA" id="ARBA00023266"/>
    </source>
</evidence>
<dbReference type="InterPro" id="IPR001763">
    <property type="entry name" value="Rhodanese-like_dom"/>
</dbReference>
<dbReference type="InterPro" id="IPR036873">
    <property type="entry name" value="Rhodanese-like_dom_sf"/>
</dbReference>
<dbReference type="Gene3D" id="3.40.250.10">
    <property type="entry name" value="Rhodanese-like domain"/>
    <property type="match status" value="1"/>
</dbReference>
<dbReference type="PROSITE" id="PS50206">
    <property type="entry name" value="RHODANESE_3"/>
    <property type="match status" value="1"/>
</dbReference>
<evidence type="ECO:0000313" key="3">
    <source>
        <dbReference type="EMBL" id="MFD2610949.1"/>
    </source>
</evidence>
<dbReference type="InterPro" id="IPR027417">
    <property type="entry name" value="P-loop_NTPase"/>
</dbReference>
<dbReference type="NCBIfam" id="NF008750">
    <property type="entry name" value="PRK11784.1-2"/>
    <property type="match status" value="1"/>
</dbReference>
<dbReference type="SUPFAM" id="SSF52821">
    <property type="entry name" value="Rhodanese/Cell cycle control phosphatase"/>
    <property type="match status" value="1"/>
</dbReference>
<proteinExistence type="predicted"/>
<dbReference type="GO" id="GO:0016740">
    <property type="term" value="F:transferase activity"/>
    <property type="evidence" value="ECO:0007669"/>
    <property type="project" value="UniProtKB-KW"/>
</dbReference>
<dbReference type="InterPro" id="IPR058840">
    <property type="entry name" value="AAA_SelU"/>
</dbReference>
<organism evidence="3 4">
    <name type="scientific">Paenibacillus gansuensis</name>
    <dbReference type="NCBI Taxonomy" id="306542"/>
    <lineage>
        <taxon>Bacteria</taxon>
        <taxon>Bacillati</taxon>
        <taxon>Bacillota</taxon>
        <taxon>Bacilli</taxon>
        <taxon>Bacillales</taxon>
        <taxon>Paenibacillaceae</taxon>
        <taxon>Paenibacillus</taxon>
    </lineage>
</organism>
<evidence type="ECO:0000259" key="2">
    <source>
        <dbReference type="PROSITE" id="PS50206"/>
    </source>
</evidence>
<keyword evidence="1" id="KW-0711">Selenium</keyword>
<evidence type="ECO:0000313" key="4">
    <source>
        <dbReference type="Proteomes" id="UP001597541"/>
    </source>
</evidence>
<dbReference type="SUPFAM" id="SSF52540">
    <property type="entry name" value="P-loop containing nucleoside triphosphate hydrolases"/>
    <property type="match status" value="1"/>
</dbReference>
<keyword evidence="4" id="KW-1185">Reference proteome</keyword>
<reference evidence="4" key="1">
    <citation type="journal article" date="2019" name="Int. J. Syst. Evol. Microbiol.">
        <title>The Global Catalogue of Microorganisms (GCM) 10K type strain sequencing project: providing services to taxonomists for standard genome sequencing and annotation.</title>
        <authorList>
            <consortium name="The Broad Institute Genomics Platform"/>
            <consortium name="The Broad Institute Genome Sequencing Center for Infectious Disease"/>
            <person name="Wu L."/>
            <person name="Ma J."/>
        </authorList>
    </citation>
    <scope>NUCLEOTIDE SEQUENCE [LARGE SCALE GENOMIC DNA]</scope>
    <source>
        <strain evidence="4">KCTC 3950</strain>
    </source>
</reference>
<dbReference type="PANTHER" id="PTHR30401:SF0">
    <property type="entry name" value="TRNA 2-SELENOURIDINE SYNTHASE"/>
    <property type="match status" value="1"/>
</dbReference>
<dbReference type="PANTHER" id="PTHR30401">
    <property type="entry name" value="TRNA 2-SELENOURIDINE SYNTHASE"/>
    <property type="match status" value="1"/>
</dbReference>
<protein>
    <submittedName>
        <fullName evidence="3">tRNA 2-selenouridine(34) synthase MnmH</fullName>
        <ecNumber evidence="3">2.5.1.-</ecNumber>
    </submittedName>
</protein>
<keyword evidence="3" id="KW-0808">Transferase</keyword>
<dbReference type="NCBIfam" id="TIGR03167">
    <property type="entry name" value="tRNA_sel_U_synt"/>
    <property type="match status" value="1"/>
</dbReference>
<comment type="caution">
    <text evidence="3">The sequence shown here is derived from an EMBL/GenBank/DDBJ whole genome shotgun (WGS) entry which is preliminary data.</text>
</comment>
<dbReference type="EC" id="2.5.1.-" evidence="3"/>
<dbReference type="EMBL" id="JBHUME010000002">
    <property type="protein sequence ID" value="MFD2610949.1"/>
    <property type="molecule type" value="Genomic_DNA"/>
</dbReference>
<name>A0ABW5P7E9_9BACL</name>
<feature type="domain" description="Rhodanese" evidence="2">
    <location>
        <begin position="15"/>
        <end position="132"/>
    </location>
</feature>
<dbReference type="Pfam" id="PF26341">
    <property type="entry name" value="AAA_SelU"/>
    <property type="match status" value="1"/>
</dbReference>
<dbReference type="Proteomes" id="UP001597541">
    <property type="component" value="Unassembled WGS sequence"/>
</dbReference>
<dbReference type="InterPro" id="IPR017582">
    <property type="entry name" value="SelU"/>
</dbReference>
<sequence>MIHEITVEELLELQRKGEAAFIDVRSPSEFQESTIPDSVNIPIFTDEERAEIGTLYKQVSVDAAKDRGLEIVSAKLPSFVRSISGTEHRRKVVFCWRGGMRSRTSATLASLMGLQMYKLNGGFRAYRKWVVETLESFGELPPCYVINGYTGTGKTELLQRLEKLGYPVLNFEEMAQHRGSIFGHIGLAPSNQKSFESALVHQLLRWKEAPYLIMEAESKRVGKAVLPEFVVRGKEQGKALFIEMPVAQRVANIMADYKPEEHKDDCLNSFKHIEKRIHTPVAAEIRQALEQGRYETAVELLLTYYYDSRYQHATDRYENDRVTIQAKDVDDALQQLVKQLPPPPGRYQ</sequence>
<dbReference type="Pfam" id="PF00581">
    <property type="entry name" value="Rhodanese"/>
    <property type="match status" value="1"/>
</dbReference>